<reference evidence="2 3" key="1">
    <citation type="journal article" date="2015" name="Environ. Microbiol.">
        <title>Genome analyses suggest the presence of polyploidy and recent human-driven expansions in eight global populations of the honeybee pathogen Nosema ceranae.</title>
        <authorList>
            <person name="Pelin A."/>
            <person name="Selman M."/>
            <person name="Aris-Brosou S."/>
            <person name="Farinelli L."/>
            <person name="Corradi N."/>
        </authorList>
    </citation>
    <scope>NUCLEOTIDE SEQUENCE [LARGE SCALE GENOMIC DNA]</scope>
    <source>
        <strain evidence="2 3">PA08 1199</strain>
    </source>
</reference>
<comment type="caution">
    <text evidence="2">The sequence shown here is derived from an EMBL/GenBank/DDBJ whole genome shotgun (WGS) entry which is preliminary data.</text>
</comment>
<dbReference type="InterPro" id="IPR019956">
    <property type="entry name" value="Ubiquitin_dom"/>
</dbReference>
<dbReference type="PRINTS" id="PR00348">
    <property type="entry name" value="UBIQUITIN"/>
</dbReference>
<dbReference type="RefSeq" id="XP_024331458.1">
    <property type="nucleotide sequence ID" value="XM_024474047.1"/>
</dbReference>
<dbReference type="PANTHER" id="PTHR10621">
    <property type="entry name" value="UV EXCISION REPAIR PROTEIN RAD23"/>
    <property type="match status" value="1"/>
</dbReference>
<dbReference type="AlphaFoldDB" id="A0A0F9WE98"/>
<dbReference type="Proteomes" id="UP000034350">
    <property type="component" value="Unassembled WGS sequence"/>
</dbReference>
<evidence type="ECO:0000313" key="3">
    <source>
        <dbReference type="Proteomes" id="UP000034350"/>
    </source>
</evidence>
<dbReference type="Gene3D" id="3.10.20.90">
    <property type="entry name" value="Phosphatidylinositol 3-kinase Catalytic Subunit, Chain A, domain 1"/>
    <property type="match status" value="1"/>
</dbReference>
<dbReference type="GO" id="GO:0043130">
    <property type="term" value="F:ubiquitin binding"/>
    <property type="evidence" value="ECO:0007669"/>
    <property type="project" value="TreeGrafter"/>
</dbReference>
<proteinExistence type="predicted"/>
<keyword evidence="3" id="KW-1185">Reference proteome</keyword>
<organism evidence="2 3">
    <name type="scientific">Vairimorpha ceranae</name>
    <dbReference type="NCBI Taxonomy" id="40302"/>
    <lineage>
        <taxon>Eukaryota</taxon>
        <taxon>Fungi</taxon>
        <taxon>Fungi incertae sedis</taxon>
        <taxon>Microsporidia</taxon>
        <taxon>Nosematidae</taxon>
        <taxon>Vairimorpha</taxon>
    </lineage>
</organism>
<dbReference type="GO" id="GO:0005829">
    <property type="term" value="C:cytosol"/>
    <property type="evidence" value="ECO:0007669"/>
    <property type="project" value="TreeGrafter"/>
</dbReference>
<dbReference type="OrthoDB" id="419317at2759"/>
<gene>
    <name evidence="2" type="ORF">AAJ76_1400063730</name>
</gene>
<dbReference type="PROSITE" id="PS50053">
    <property type="entry name" value="UBIQUITIN_2"/>
    <property type="match status" value="1"/>
</dbReference>
<dbReference type="GeneID" id="36318951"/>
<dbReference type="GO" id="GO:0043161">
    <property type="term" value="P:proteasome-mediated ubiquitin-dependent protein catabolic process"/>
    <property type="evidence" value="ECO:0007669"/>
    <property type="project" value="TreeGrafter"/>
</dbReference>
<dbReference type="GO" id="GO:0031593">
    <property type="term" value="F:polyubiquitin modification-dependent protein binding"/>
    <property type="evidence" value="ECO:0007669"/>
    <property type="project" value="TreeGrafter"/>
</dbReference>
<feature type="domain" description="Ubiquitin-like" evidence="1">
    <location>
        <begin position="1"/>
        <end position="77"/>
    </location>
</feature>
<dbReference type="GO" id="GO:0005654">
    <property type="term" value="C:nucleoplasm"/>
    <property type="evidence" value="ECO:0007669"/>
    <property type="project" value="TreeGrafter"/>
</dbReference>
<dbReference type="GO" id="GO:0070628">
    <property type="term" value="F:proteasome binding"/>
    <property type="evidence" value="ECO:0007669"/>
    <property type="project" value="TreeGrafter"/>
</dbReference>
<dbReference type="InterPro" id="IPR000626">
    <property type="entry name" value="Ubiquitin-like_dom"/>
</dbReference>
<accession>A0A0F9WE98</accession>
<protein>
    <submittedName>
        <fullName evidence="2">Ubiquitin</fullName>
    </submittedName>
</protein>
<sequence length="77" mass="8569">MNIKIKTLLGKDLDIEIDSGATVLDLKRSIELKEGIAVEQQKLVYNGRLLDNNADLLKNQNLQNRSVVHMVIALRGG</sequence>
<dbReference type="EMBL" id="JPQZ01000014">
    <property type="protein sequence ID" value="KKO75716.1"/>
    <property type="molecule type" value="Genomic_DNA"/>
</dbReference>
<name>A0A0F9WE98_9MICR</name>
<evidence type="ECO:0000313" key="2">
    <source>
        <dbReference type="EMBL" id="KKO75716.1"/>
    </source>
</evidence>
<dbReference type="SMART" id="SM00213">
    <property type="entry name" value="UBQ"/>
    <property type="match status" value="1"/>
</dbReference>
<dbReference type="SUPFAM" id="SSF54236">
    <property type="entry name" value="Ubiquitin-like"/>
    <property type="match status" value="1"/>
</dbReference>
<dbReference type="PANTHER" id="PTHR10621:SF0">
    <property type="entry name" value="UV EXCISION REPAIR PROTEIN RAD23"/>
    <property type="match status" value="1"/>
</dbReference>
<dbReference type="Pfam" id="PF00240">
    <property type="entry name" value="ubiquitin"/>
    <property type="match status" value="1"/>
</dbReference>
<dbReference type="VEuPathDB" id="MicrosporidiaDB:G9O61_00g011290"/>
<evidence type="ECO:0000259" key="1">
    <source>
        <dbReference type="PROSITE" id="PS50053"/>
    </source>
</evidence>
<dbReference type="InterPro" id="IPR029071">
    <property type="entry name" value="Ubiquitin-like_domsf"/>
</dbReference>
<dbReference type="VEuPathDB" id="MicrosporidiaDB:AAJ76_1400063730"/>